<feature type="compositionally biased region" description="Polar residues" evidence="1">
    <location>
        <begin position="130"/>
        <end position="147"/>
    </location>
</feature>
<feature type="domain" description="DUF1989" evidence="2">
    <location>
        <begin position="254"/>
        <end position="397"/>
    </location>
</feature>
<feature type="domain" description="DUF1989" evidence="2">
    <location>
        <begin position="5"/>
        <end position="47"/>
    </location>
</feature>
<sequence>MAEMQTIPARHGVATFVPAGQTIKIVNTSGTQVIDTWAFALPKPEEKKDGAPDEKQEDEQQGKQEEKPDEKKSEQKTEEKAAPKATPKKKKDGDLPSQEDAEKATQNLLGKGEGEAKDGKDAKDAKDATPQKSTWSSYVPSLPSLRSSGAAKGAEAPKKGETEQQKNSRTWGSYFPSGKGFSSYIPSSASNTVSSFAKGQHEVDKNKTYVEQLQDFSKTPVGAAGLAALTGSGYGGSLYAGYSAYNSKNAPDAPPMEYMSMPHSRAGTLHMRPQVNDTLVSNLREPMLTLVEDTSPGIHDTLIAACDPYRYQGLGVKDWVKHGSCAENLVLALKELNERAGLKGAKGVGADVTINAVPAPLNLFMNIPWDDSGDLAFKAPKGKEGDFVRLKAERDMVVVMSACPQDVLEINNKKPTDAHFVVESEGENTNEAVKRSQPPAKKRPAPRKLNSSRAPSTAGTEGGGGGGGDAKGGAAAAAAAAKKPAAAAAPAKKAAAPPPKKAEGDAAATPAPAKKPAAKPAAAKPAAQPKKEAAAAKDEANGGEAATAPAEKKKPKKLAARPKAAAASKSSRIKGSR</sequence>
<comment type="caution">
    <text evidence="3">The sequence shown here is derived from an EMBL/GenBank/DDBJ whole genome shotgun (WGS) entry which is preliminary data.</text>
</comment>
<evidence type="ECO:0000256" key="1">
    <source>
        <dbReference type="SAM" id="MobiDB-lite"/>
    </source>
</evidence>
<feature type="compositionally biased region" description="Basic and acidic residues" evidence="1">
    <location>
        <begin position="529"/>
        <end position="540"/>
    </location>
</feature>
<feature type="compositionally biased region" description="Low complexity" evidence="1">
    <location>
        <begin position="561"/>
        <end position="570"/>
    </location>
</feature>
<feature type="compositionally biased region" description="Gly residues" evidence="1">
    <location>
        <begin position="460"/>
        <end position="471"/>
    </location>
</feature>
<accession>A0A4U0X573</accession>
<name>A0A4U0X573_9PEZI</name>
<organism evidence="3 4">
    <name type="scientific">Friedmanniomyces simplex</name>
    <dbReference type="NCBI Taxonomy" id="329884"/>
    <lineage>
        <taxon>Eukaryota</taxon>
        <taxon>Fungi</taxon>
        <taxon>Dikarya</taxon>
        <taxon>Ascomycota</taxon>
        <taxon>Pezizomycotina</taxon>
        <taxon>Dothideomycetes</taxon>
        <taxon>Dothideomycetidae</taxon>
        <taxon>Mycosphaerellales</taxon>
        <taxon>Teratosphaeriaceae</taxon>
        <taxon>Friedmanniomyces</taxon>
    </lineage>
</organism>
<protein>
    <recommendedName>
        <fullName evidence="2">DUF1989 domain-containing protein</fullName>
    </recommendedName>
</protein>
<dbReference type="AlphaFoldDB" id="A0A4U0X573"/>
<dbReference type="PANTHER" id="PTHR31527:SF0">
    <property type="entry name" value="RE64534P"/>
    <property type="match status" value="1"/>
</dbReference>
<keyword evidence="4" id="KW-1185">Reference proteome</keyword>
<feature type="compositionally biased region" description="Basic and acidic residues" evidence="1">
    <location>
        <begin position="155"/>
        <end position="166"/>
    </location>
</feature>
<dbReference type="STRING" id="329884.A0A4U0X573"/>
<evidence type="ECO:0000259" key="2">
    <source>
        <dbReference type="Pfam" id="PF09347"/>
    </source>
</evidence>
<dbReference type="OrthoDB" id="504708at2759"/>
<proteinExistence type="predicted"/>
<dbReference type="EMBL" id="NAJQ01000346">
    <property type="protein sequence ID" value="TKA71582.1"/>
    <property type="molecule type" value="Genomic_DNA"/>
</dbReference>
<feature type="compositionally biased region" description="Low complexity" evidence="1">
    <location>
        <begin position="505"/>
        <end position="528"/>
    </location>
</feature>
<feature type="compositionally biased region" description="Basic and acidic residues" evidence="1">
    <location>
        <begin position="43"/>
        <end position="82"/>
    </location>
</feature>
<reference evidence="3 4" key="1">
    <citation type="submission" date="2017-03" db="EMBL/GenBank/DDBJ databases">
        <title>Genomes of endolithic fungi from Antarctica.</title>
        <authorList>
            <person name="Coleine C."/>
            <person name="Masonjones S."/>
            <person name="Stajich J.E."/>
        </authorList>
    </citation>
    <scope>NUCLEOTIDE SEQUENCE [LARGE SCALE GENOMIC DNA]</scope>
    <source>
        <strain evidence="3 4">CCFEE 5184</strain>
    </source>
</reference>
<dbReference type="Proteomes" id="UP000309340">
    <property type="component" value="Unassembled WGS sequence"/>
</dbReference>
<feature type="compositionally biased region" description="Basic and acidic residues" evidence="1">
    <location>
        <begin position="112"/>
        <end position="129"/>
    </location>
</feature>
<evidence type="ECO:0000313" key="4">
    <source>
        <dbReference type="Proteomes" id="UP000309340"/>
    </source>
</evidence>
<gene>
    <name evidence="3" type="ORF">B0A55_08325</name>
</gene>
<feature type="compositionally biased region" description="Low complexity" evidence="1">
    <location>
        <begin position="472"/>
        <end position="495"/>
    </location>
</feature>
<feature type="region of interest" description="Disordered" evidence="1">
    <location>
        <begin position="423"/>
        <end position="577"/>
    </location>
</feature>
<dbReference type="PANTHER" id="PTHR31527">
    <property type="entry name" value="RE64534P"/>
    <property type="match status" value="1"/>
</dbReference>
<feature type="region of interest" description="Disordered" evidence="1">
    <location>
        <begin position="29"/>
        <end position="173"/>
    </location>
</feature>
<evidence type="ECO:0000313" key="3">
    <source>
        <dbReference type="EMBL" id="TKA71582.1"/>
    </source>
</evidence>
<dbReference type="InterPro" id="IPR018959">
    <property type="entry name" value="DUF1989"/>
</dbReference>
<dbReference type="Pfam" id="PF09347">
    <property type="entry name" value="DUF1989"/>
    <property type="match status" value="2"/>
</dbReference>